<evidence type="ECO:0000256" key="3">
    <source>
        <dbReference type="SAM" id="MobiDB-lite"/>
    </source>
</evidence>
<dbReference type="EMBL" id="ML975259">
    <property type="protein sequence ID" value="KAF1837710.1"/>
    <property type="molecule type" value="Genomic_DNA"/>
</dbReference>
<dbReference type="InterPro" id="IPR001841">
    <property type="entry name" value="Znf_RING"/>
</dbReference>
<protein>
    <recommendedName>
        <fullName evidence="4">RING-type domain-containing protein</fullName>
    </recommendedName>
</protein>
<feature type="coiled-coil region" evidence="2">
    <location>
        <begin position="377"/>
        <end position="404"/>
    </location>
</feature>
<keyword evidence="1" id="KW-0479">Metal-binding</keyword>
<gene>
    <name evidence="5" type="ORF">BDW02DRAFT_576987</name>
</gene>
<feature type="compositionally biased region" description="Low complexity" evidence="3">
    <location>
        <begin position="262"/>
        <end position="275"/>
    </location>
</feature>
<dbReference type="PROSITE" id="PS50089">
    <property type="entry name" value="ZF_RING_2"/>
    <property type="match status" value="1"/>
</dbReference>
<dbReference type="Gene3D" id="3.30.40.10">
    <property type="entry name" value="Zinc/RING finger domain, C3HC4 (zinc finger)"/>
    <property type="match status" value="1"/>
</dbReference>
<feature type="domain" description="RING-type" evidence="4">
    <location>
        <begin position="87"/>
        <end position="135"/>
    </location>
</feature>
<organism evidence="5 6">
    <name type="scientific">Decorospora gaudefroyi</name>
    <dbReference type="NCBI Taxonomy" id="184978"/>
    <lineage>
        <taxon>Eukaryota</taxon>
        <taxon>Fungi</taxon>
        <taxon>Dikarya</taxon>
        <taxon>Ascomycota</taxon>
        <taxon>Pezizomycotina</taxon>
        <taxon>Dothideomycetes</taxon>
        <taxon>Pleosporomycetidae</taxon>
        <taxon>Pleosporales</taxon>
        <taxon>Pleosporineae</taxon>
        <taxon>Pleosporaceae</taxon>
        <taxon>Decorospora</taxon>
    </lineage>
</organism>
<dbReference type="OrthoDB" id="8062037at2759"/>
<sequence length="410" mass="45285">MAHPHQNPHLPNQLFALSASPAPDRQSPRDQLPLPPNPFAFSPTPQPASQPAPQPAATPQPATMSAAATFINDHTTVDNNIPFTDECPICLDNYRTEQCLRITGIAGCTHHVGLKCLREMLNSHTNEEKKCPLCRAIWIPRPLPAYQGQSLAMSRRMAGMFAGLDGIGENIANNTPPPPRRDPHPIVLDSDSEEEDYETQVQNFETSTREIAEIRNRARNTQMGRSHRRWRQQCGGAANHVGNESNNSDSGGAHDGGNSSLTRANTAARGATGTGAFNRLMNRGVLNPFRPSTAASNFSPPIENNDDLYRRNISPHALQSSSPPLTSPSPPPVFDMDDQDRIWSPLEGSAPHRGRETEIHRREQALAVRETAVARREAEVRRTLEVLERQRAEVEELLVRHANEVEGVMR</sequence>
<evidence type="ECO:0000256" key="1">
    <source>
        <dbReference type="PROSITE-ProRule" id="PRU00175"/>
    </source>
</evidence>
<dbReference type="AlphaFoldDB" id="A0A6A5KNI4"/>
<keyword evidence="1" id="KW-0862">Zinc</keyword>
<evidence type="ECO:0000313" key="6">
    <source>
        <dbReference type="Proteomes" id="UP000800040"/>
    </source>
</evidence>
<dbReference type="Pfam" id="PF13639">
    <property type="entry name" value="zf-RING_2"/>
    <property type="match status" value="1"/>
</dbReference>
<feature type="region of interest" description="Disordered" evidence="3">
    <location>
        <begin position="288"/>
        <end position="338"/>
    </location>
</feature>
<dbReference type="Proteomes" id="UP000800040">
    <property type="component" value="Unassembled WGS sequence"/>
</dbReference>
<name>A0A6A5KNI4_9PLEO</name>
<dbReference type="SUPFAM" id="SSF57850">
    <property type="entry name" value="RING/U-box"/>
    <property type="match status" value="1"/>
</dbReference>
<dbReference type="GO" id="GO:0008270">
    <property type="term" value="F:zinc ion binding"/>
    <property type="evidence" value="ECO:0007669"/>
    <property type="project" value="UniProtKB-KW"/>
</dbReference>
<feature type="compositionally biased region" description="Pro residues" evidence="3">
    <location>
        <begin position="33"/>
        <end position="58"/>
    </location>
</feature>
<evidence type="ECO:0000313" key="5">
    <source>
        <dbReference type="EMBL" id="KAF1837710.1"/>
    </source>
</evidence>
<keyword evidence="1" id="KW-0863">Zinc-finger</keyword>
<feature type="region of interest" description="Disordered" evidence="3">
    <location>
        <begin position="217"/>
        <end position="275"/>
    </location>
</feature>
<accession>A0A6A5KNI4</accession>
<keyword evidence="6" id="KW-1185">Reference proteome</keyword>
<keyword evidence="2" id="KW-0175">Coiled coil</keyword>
<reference evidence="5" key="1">
    <citation type="submission" date="2020-01" db="EMBL/GenBank/DDBJ databases">
        <authorList>
            <consortium name="DOE Joint Genome Institute"/>
            <person name="Haridas S."/>
            <person name="Albert R."/>
            <person name="Binder M."/>
            <person name="Bloem J."/>
            <person name="Labutti K."/>
            <person name="Salamov A."/>
            <person name="Andreopoulos B."/>
            <person name="Baker S.E."/>
            <person name="Barry K."/>
            <person name="Bills G."/>
            <person name="Bluhm B.H."/>
            <person name="Cannon C."/>
            <person name="Castanera R."/>
            <person name="Culley D.E."/>
            <person name="Daum C."/>
            <person name="Ezra D."/>
            <person name="Gonzalez J.B."/>
            <person name="Henrissat B."/>
            <person name="Kuo A."/>
            <person name="Liang C."/>
            <person name="Lipzen A."/>
            <person name="Lutzoni F."/>
            <person name="Magnuson J."/>
            <person name="Mondo S."/>
            <person name="Nolan M."/>
            <person name="Ohm R."/>
            <person name="Pangilinan J."/>
            <person name="Park H.-J."/>
            <person name="Ramirez L."/>
            <person name="Alfaro M."/>
            <person name="Sun H."/>
            <person name="Tritt A."/>
            <person name="Yoshinaga Y."/>
            <person name="Zwiers L.-H."/>
            <person name="Turgeon B.G."/>
            <person name="Goodwin S.B."/>
            <person name="Spatafora J.W."/>
            <person name="Crous P.W."/>
            <person name="Grigoriev I.V."/>
        </authorList>
    </citation>
    <scope>NUCLEOTIDE SEQUENCE</scope>
    <source>
        <strain evidence="5">P77</strain>
    </source>
</reference>
<dbReference type="InterPro" id="IPR013083">
    <property type="entry name" value="Znf_RING/FYVE/PHD"/>
</dbReference>
<evidence type="ECO:0000259" key="4">
    <source>
        <dbReference type="PROSITE" id="PS50089"/>
    </source>
</evidence>
<proteinExistence type="predicted"/>
<evidence type="ECO:0000256" key="2">
    <source>
        <dbReference type="SAM" id="Coils"/>
    </source>
</evidence>
<feature type="region of interest" description="Disordered" evidence="3">
    <location>
        <begin position="1"/>
        <end position="63"/>
    </location>
</feature>